<reference evidence="3" key="1">
    <citation type="submission" date="2017-01" db="EMBL/GenBank/DDBJ databases">
        <title>Comparative genomics of anhydrobiosis in the tardigrade Hypsibius dujardini.</title>
        <authorList>
            <person name="Yoshida Y."/>
            <person name="Koutsovoulos G."/>
            <person name="Laetsch D."/>
            <person name="Stevens L."/>
            <person name="Kumar S."/>
            <person name="Horikawa D."/>
            <person name="Ishino K."/>
            <person name="Komine S."/>
            <person name="Tomita M."/>
            <person name="Blaxter M."/>
            <person name="Arakawa K."/>
        </authorList>
    </citation>
    <scope>NUCLEOTIDE SEQUENCE [LARGE SCALE GENOMIC DNA]</scope>
    <source>
        <strain evidence="3">Z151</strain>
    </source>
</reference>
<feature type="chain" id="PRO_5012438700" description="Invertebrate defensins family profile domain-containing protein" evidence="1">
    <location>
        <begin position="20"/>
        <end position="79"/>
    </location>
</feature>
<keyword evidence="1" id="KW-0732">Signal</keyword>
<sequence length="79" mass="8644">MQSLKILFLLVLVMQQSASFVESQAMSFEMNCGSSNCARLCASKSGWASSSQCSYDRRRRSCFCANNVPRCDDNGACVG</sequence>
<dbReference type="Proteomes" id="UP000192578">
    <property type="component" value="Unassembled WGS sequence"/>
</dbReference>
<protein>
    <recommendedName>
        <fullName evidence="4">Invertebrate defensins family profile domain-containing protein</fullName>
    </recommendedName>
</protein>
<name>A0A1W0WU49_HYPEX</name>
<comment type="caution">
    <text evidence="2">The sequence shown here is derived from an EMBL/GenBank/DDBJ whole genome shotgun (WGS) entry which is preliminary data.</text>
</comment>
<gene>
    <name evidence="2" type="ORF">BV898_07173</name>
</gene>
<organism evidence="2 3">
    <name type="scientific">Hypsibius exemplaris</name>
    <name type="common">Freshwater tardigrade</name>
    <dbReference type="NCBI Taxonomy" id="2072580"/>
    <lineage>
        <taxon>Eukaryota</taxon>
        <taxon>Metazoa</taxon>
        <taxon>Ecdysozoa</taxon>
        <taxon>Tardigrada</taxon>
        <taxon>Eutardigrada</taxon>
        <taxon>Parachela</taxon>
        <taxon>Hypsibioidea</taxon>
        <taxon>Hypsibiidae</taxon>
        <taxon>Hypsibius</taxon>
    </lineage>
</organism>
<proteinExistence type="predicted"/>
<dbReference type="AlphaFoldDB" id="A0A1W0WU49"/>
<evidence type="ECO:0008006" key="4">
    <source>
        <dbReference type="Google" id="ProtNLM"/>
    </source>
</evidence>
<dbReference type="EMBL" id="MTYJ01000046">
    <property type="protein sequence ID" value="OQV18734.1"/>
    <property type="molecule type" value="Genomic_DNA"/>
</dbReference>
<feature type="signal peptide" evidence="1">
    <location>
        <begin position="1"/>
        <end position="19"/>
    </location>
</feature>
<keyword evidence="3" id="KW-1185">Reference proteome</keyword>
<accession>A0A1W0WU49</accession>
<evidence type="ECO:0000313" key="2">
    <source>
        <dbReference type="EMBL" id="OQV18734.1"/>
    </source>
</evidence>
<evidence type="ECO:0000313" key="3">
    <source>
        <dbReference type="Proteomes" id="UP000192578"/>
    </source>
</evidence>
<evidence type="ECO:0000256" key="1">
    <source>
        <dbReference type="SAM" id="SignalP"/>
    </source>
</evidence>